<comment type="caution">
    <text evidence="3">The sequence shown here is derived from an EMBL/GenBank/DDBJ whole genome shotgun (WGS) entry which is preliminary data.</text>
</comment>
<keyword evidence="4" id="KW-1185">Reference proteome</keyword>
<proteinExistence type="predicted"/>
<feature type="compositionally biased region" description="Low complexity" evidence="2">
    <location>
        <begin position="1"/>
        <end position="24"/>
    </location>
</feature>
<evidence type="ECO:0000256" key="1">
    <source>
        <dbReference type="SAM" id="Coils"/>
    </source>
</evidence>
<dbReference type="EMBL" id="JARPMG010000006">
    <property type="protein sequence ID" value="KAJ8100160.1"/>
    <property type="molecule type" value="Genomic_DNA"/>
</dbReference>
<protein>
    <submittedName>
        <fullName evidence="3">Uncharacterized protein</fullName>
    </submittedName>
</protein>
<feature type="compositionally biased region" description="Polar residues" evidence="2">
    <location>
        <begin position="25"/>
        <end position="36"/>
    </location>
</feature>
<dbReference type="GeneID" id="80883074"/>
<evidence type="ECO:0000313" key="4">
    <source>
        <dbReference type="Proteomes" id="UP001217417"/>
    </source>
</evidence>
<dbReference type="AlphaFoldDB" id="A0AAD7QRN3"/>
<evidence type="ECO:0000313" key="3">
    <source>
        <dbReference type="EMBL" id="KAJ8100160.1"/>
    </source>
</evidence>
<dbReference type="Proteomes" id="UP001217417">
    <property type="component" value="Unassembled WGS sequence"/>
</dbReference>
<name>A0AAD7QRN3_9ASCO</name>
<feature type="coiled-coil region" evidence="1">
    <location>
        <begin position="133"/>
        <end position="170"/>
    </location>
</feature>
<gene>
    <name evidence="3" type="ORF">POJ06DRAFT_255585</name>
</gene>
<dbReference type="RefSeq" id="XP_056043610.1">
    <property type="nucleotide sequence ID" value="XM_056187908.1"/>
</dbReference>
<reference evidence="3" key="1">
    <citation type="submission" date="2023-03" db="EMBL/GenBank/DDBJ databases">
        <title>Near-Complete genome sequence of Lipomyces tetrasporous NRRL Y-64009, an oleaginous yeast capable of growing on lignocellulosic hydrolysates.</title>
        <authorList>
            <consortium name="Lawrence Berkeley National Laboratory"/>
            <person name="Jagtap S.S."/>
            <person name="Liu J.-J."/>
            <person name="Walukiewicz H.E."/>
            <person name="Pangilinan J."/>
            <person name="Lipzen A."/>
            <person name="Ahrendt S."/>
            <person name="Koriabine M."/>
            <person name="Cobaugh K."/>
            <person name="Salamov A."/>
            <person name="Yoshinaga Y."/>
            <person name="Ng V."/>
            <person name="Daum C."/>
            <person name="Grigoriev I.V."/>
            <person name="Slininger P.J."/>
            <person name="Dien B.S."/>
            <person name="Jin Y.-S."/>
            <person name="Rao C.V."/>
        </authorList>
    </citation>
    <scope>NUCLEOTIDE SEQUENCE</scope>
    <source>
        <strain evidence="3">NRRL Y-64009</strain>
    </source>
</reference>
<feature type="region of interest" description="Disordered" evidence="2">
    <location>
        <begin position="173"/>
        <end position="228"/>
    </location>
</feature>
<keyword evidence="1" id="KW-0175">Coiled coil</keyword>
<feature type="region of interest" description="Disordered" evidence="2">
    <location>
        <begin position="1"/>
        <end position="51"/>
    </location>
</feature>
<feature type="compositionally biased region" description="Polar residues" evidence="2">
    <location>
        <begin position="203"/>
        <end position="225"/>
    </location>
</feature>
<accession>A0AAD7QRN3</accession>
<feature type="compositionally biased region" description="Polar residues" evidence="2">
    <location>
        <begin position="184"/>
        <end position="193"/>
    </location>
</feature>
<organism evidence="3 4">
    <name type="scientific">Lipomyces tetrasporus</name>
    <dbReference type="NCBI Taxonomy" id="54092"/>
    <lineage>
        <taxon>Eukaryota</taxon>
        <taxon>Fungi</taxon>
        <taxon>Dikarya</taxon>
        <taxon>Ascomycota</taxon>
        <taxon>Saccharomycotina</taxon>
        <taxon>Lipomycetes</taxon>
        <taxon>Lipomycetales</taxon>
        <taxon>Lipomycetaceae</taxon>
        <taxon>Lipomyces</taxon>
    </lineage>
</organism>
<evidence type="ECO:0000256" key="2">
    <source>
        <dbReference type="SAM" id="MobiDB-lite"/>
    </source>
</evidence>
<sequence>MFSSFRVNPPLSSSSSAEARANSSTTNPGTSVQLHGSSHLAGSPTPGCLRRRRSHFSKDMKVTLVRICILHQNEYVRRGRSKFWRDIARVFEAETGVPIRKPGQTVERLIRERREQRYRSGIARADAQLNRALDVFMQRYDEVEQEEHELSAQKEELAEIKRRTKAIRNQMMHGQETTDDDDSWSASEPQSLARQKRSRLSRTDSIATTKRTSTDAVRALQSSGDTDYRDSTSFERITALEVRVHEVDKKVTDLSKKVVDTLSSMQDDLKKLLEK</sequence>